<dbReference type="Proteomes" id="UP000027590">
    <property type="component" value="Unassembled WGS sequence"/>
</dbReference>
<sequence>MATFLDRFPHSSSEPGFLEEFWTTMRAQACGCSDALIQGLFAVNICNHADFASALTSLISAKLTDRAMSEAALMHLVASTLEASPDIVRAAASDIVATFQRDPACPDLATPFLFFKGFHALQSYRIAHHLWLAGRRPLAYHFQSRVNEKFGIDIHPAARIGQRITIDHGTGIVIGETTIIEDDVSLFQGVTLGGTGKNSGQRHPVIRQGCMIGAGAKILGHLEIGAHARVGAASVVLGNVPPRSTAVGNPARIVRFGDMDQDFTNYQI</sequence>
<dbReference type="SMART" id="SM00971">
    <property type="entry name" value="SATase_N"/>
    <property type="match status" value="1"/>
</dbReference>
<dbReference type="Proteomes" id="UP000237218">
    <property type="component" value="Unassembled WGS sequence"/>
</dbReference>
<feature type="domain" description="Serine acetyltransferase N-terminal" evidence="10">
    <location>
        <begin position="21"/>
        <end position="123"/>
    </location>
</feature>
<dbReference type="InterPro" id="IPR011004">
    <property type="entry name" value="Trimer_LpxA-like_sf"/>
</dbReference>
<dbReference type="AlphaFoldDB" id="A0A7U7J0I4"/>
<comment type="caution">
    <text evidence="11">The sequence shown here is derived from an EMBL/GenBank/DDBJ whole genome shotgun (WGS) entry which is preliminary data.</text>
</comment>
<keyword evidence="6 11" id="KW-0808">Transferase</keyword>
<dbReference type="SUPFAM" id="SSF51161">
    <property type="entry name" value="Trimeric LpxA-like enzymes"/>
    <property type="match status" value="1"/>
</dbReference>
<dbReference type="InterPro" id="IPR005881">
    <property type="entry name" value="Ser_O-AcTrfase"/>
</dbReference>
<reference evidence="11 13" key="2">
    <citation type="journal article" date="2014" name="PLoS ONE">
        <title>Evolution of mitochondria reconstructed from the energy metabolism of living bacteria.</title>
        <authorList>
            <person name="Degli Esposti M."/>
            <person name="Chouaia B."/>
            <person name="Comandatore F."/>
            <person name="Crotti E."/>
            <person name="Sassera D."/>
            <person name="Lievens P.M."/>
            <person name="Daffonchio D."/>
            <person name="Bandi C."/>
        </authorList>
    </citation>
    <scope>NUCLEOTIDE SEQUENCE [LARGE SCALE GENOMIC DNA]</scope>
    <source>
        <strain evidence="11">AM168</strain>
        <strain evidence="13">AM169</strain>
    </source>
</reference>
<comment type="similarity">
    <text evidence="2">Belongs to the transferase hexapeptide repeat family.</text>
</comment>
<dbReference type="Gene3D" id="1.10.3130.10">
    <property type="entry name" value="serine acetyltransferase, domain 1"/>
    <property type="match status" value="1"/>
</dbReference>
<protein>
    <recommendedName>
        <fullName evidence="4">Serine acetyltransferase</fullName>
        <ecNumber evidence="3">2.3.1.30</ecNumber>
    </recommendedName>
</protein>
<evidence type="ECO:0000313" key="11">
    <source>
        <dbReference type="EMBL" id="CDG33106.1"/>
    </source>
</evidence>
<keyword evidence="7" id="KW-0677">Repeat</keyword>
<dbReference type="InterPro" id="IPR045304">
    <property type="entry name" value="LbH_SAT"/>
</dbReference>
<dbReference type="InterPro" id="IPR001451">
    <property type="entry name" value="Hexapep"/>
</dbReference>
<dbReference type="FunFam" id="2.160.10.10:FF:000002">
    <property type="entry name" value="Serine acetyltransferase"/>
    <property type="match status" value="1"/>
</dbReference>
<dbReference type="InterPro" id="IPR010493">
    <property type="entry name" value="Ser_AcTrfase_N"/>
</dbReference>
<evidence type="ECO:0000313" key="12">
    <source>
        <dbReference type="EMBL" id="POS63944.1"/>
    </source>
</evidence>
<dbReference type="InterPro" id="IPR053376">
    <property type="entry name" value="Serine_acetyltransferase"/>
</dbReference>
<evidence type="ECO:0000256" key="5">
    <source>
        <dbReference type="ARBA" id="ARBA00022605"/>
    </source>
</evidence>
<dbReference type="InterPro" id="IPR018357">
    <property type="entry name" value="Hexapep_transf_CS"/>
</dbReference>
<dbReference type="GO" id="GO:0006535">
    <property type="term" value="P:cysteine biosynthetic process from serine"/>
    <property type="evidence" value="ECO:0007669"/>
    <property type="project" value="InterPro"/>
</dbReference>
<dbReference type="EC" id="2.3.1.30" evidence="3"/>
<evidence type="ECO:0000313" key="13">
    <source>
        <dbReference type="Proteomes" id="UP000027590"/>
    </source>
</evidence>
<dbReference type="EMBL" id="CBLY010000002">
    <property type="protein sequence ID" value="CDG33106.1"/>
    <property type="molecule type" value="Genomic_DNA"/>
</dbReference>
<dbReference type="InterPro" id="IPR042122">
    <property type="entry name" value="Ser_AcTrfase_N_sf"/>
</dbReference>
<keyword evidence="14" id="KW-1185">Reference proteome</keyword>
<reference evidence="11 13" key="1">
    <citation type="journal article" date="2014" name="Genome Biol. Evol.">
        <title>Acetic acid bacteria genomes reveal functional traits for adaptation to life in insect guts.</title>
        <authorList>
            <person name="Chouaia B."/>
            <person name="Gaiarsa S."/>
            <person name="Crotti E."/>
            <person name="Comandatore F."/>
            <person name="Degli Esposti M."/>
            <person name="Ricci I."/>
            <person name="Alma A."/>
            <person name="Favia G."/>
            <person name="Bandi C."/>
            <person name="Daffonchio D."/>
        </authorList>
    </citation>
    <scope>NUCLEOTIDE SEQUENCE [LARGE SCALE GENOMIC DNA]</scope>
    <source>
        <strain evidence="11">AM168</strain>
        <strain evidence="13">AM169</strain>
    </source>
</reference>
<evidence type="ECO:0000256" key="4">
    <source>
        <dbReference type="ARBA" id="ARBA00018522"/>
    </source>
</evidence>
<comment type="pathway">
    <text evidence="1">Amino-acid biosynthesis; L-cysteine biosynthesis; L-cysteine from L-serine: step 1/2.</text>
</comment>
<dbReference type="Gene3D" id="2.160.10.10">
    <property type="entry name" value="Hexapeptide repeat proteins"/>
    <property type="match status" value="1"/>
</dbReference>
<evidence type="ECO:0000256" key="8">
    <source>
        <dbReference type="ARBA" id="ARBA00023315"/>
    </source>
</evidence>
<dbReference type="CDD" id="cd03354">
    <property type="entry name" value="LbH_SAT"/>
    <property type="match status" value="1"/>
</dbReference>
<organism evidence="11 13">
    <name type="scientific">Parasaccharibacter apium</name>
    <dbReference type="NCBI Taxonomy" id="1510841"/>
    <lineage>
        <taxon>Bacteria</taxon>
        <taxon>Pseudomonadati</taxon>
        <taxon>Pseudomonadota</taxon>
        <taxon>Alphaproteobacteria</taxon>
        <taxon>Acetobacterales</taxon>
        <taxon>Acetobacteraceae</taxon>
        <taxon>Parasaccharibacter</taxon>
    </lineage>
</organism>
<evidence type="ECO:0000256" key="6">
    <source>
        <dbReference type="ARBA" id="ARBA00022679"/>
    </source>
</evidence>
<dbReference type="GO" id="GO:0009001">
    <property type="term" value="F:serine O-acetyltransferase activity"/>
    <property type="evidence" value="ECO:0007669"/>
    <property type="project" value="UniProtKB-EC"/>
</dbReference>
<name>A0A7U7J0I4_9PROT</name>
<dbReference type="OrthoDB" id="9801456at2"/>
<dbReference type="PANTHER" id="PTHR42811">
    <property type="entry name" value="SERINE ACETYLTRANSFERASE"/>
    <property type="match status" value="1"/>
</dbReference>
<accession>A0A7U7J0I4</accession>
<dbReference type="NCBIfam" id="TIGR01172">
    <property type="entry name" value="cysE"/>
    <property type="match status" value="1"/>
</dbReference>
<keyword evidence="8 11" id="KW-0012">Acyltransferase</keyword>
<reference evidence="12 14" key="3">
    <citation type="submission" date="2018-02" db="EMBL/GenBank/DDBJ databases">
        <title>Draft genome sequences of four Parasaccharibacter apium strains isolated from honey bees.</title>
        <authorList>
            <person name="Corby-Harris V.L."/>
            <person name="Anderson K.E."/>
        </authorList>
    </citation>
    <scope>NUCLEOTIDE SEQUENCE [LARGE SCALE GENOMIC DNA]</scope>
    <source>
        <strain evidence="12 14">B8</strain>
    </source>
</reference>
<evidence type="ECO:0000256" key="3">
    <source>
        <dbReference type="ARBA" id="ARBA00013266"/>
    </source>
</evidence>
<dbReference type="NCBIfam" id="NF041874">
    <property type="entry name" value="EPS_EpsC"/>
    <property type="match status" value="1"/>
</dbReference>
<evidence type="ECO:0000256" key="2">
    <source>
        <dbReference type="ARBA" id="ARBA00007274"/>
    </source>
</evidence>
<dbReference type="GO" id="GO:0005737">
    <property type="term" value="C:cytoplasm"/>
    <property type="evidence" value="ECO:0007669"/>
    <property type="project" value="InterPro"/>
</dbReference>
<comment type="catalytic activity">
    <reaction evidence="9">
        <text>L-serine + acetyl-CoA = O-acetyl-L-serine + CoA</text>
        <dbReference type="Rhea" id="RHEA:24560"/>
        <dbReference type="ChEBI" id="CHEBI:33384"/>
        <dbReference type="ChEBI" id="CHEBI:57287"/>
        <dbReference type="ChEBI" id="CHEBI:57288"/>
        <dbReference type="ChEBI" id="CHEBI:58340"/>
        <dbReference type="EC" id="2.3.1.30"/>
    </reaction>
</comment>
<keyword evidence="5" id="KW-0028">Amino-acid biosynthesis</keyword>
<evidence type="ECO:0000256" key="9">
    <source>
        <dbReference type="ARBA" id="ARBA00049486"/>
    </source>
</evidence>
<dbReference type="Pfam" id="PF00132">
    <property type="entry name" value="Hexapep"/>
    <property type="match status" value="1"/>
</dbReference>
<dbReference type="Pfam" id="PF06426">
    <property type="entry name" value="SATase_N"/>
    <property type="match status" value="1"/>
</dbReference>
<gene>
    <name evidence="12" type="primary">cysE</name>
    <name evidence="12" type="ORF">ASQ42_02615</name>
    <name evidence="11" type="ORF">SACS_0368</name>
</gene>
<dbReference type="UniPathway" id="UPA00136">
    <property type="reaction ID" value="UER00199"/>
</dbReference>
<dbReference type="PROSITE" id="PS00101">
    <property type="entry name" value="HEXAPEP_TRANSFERASES"/>
    <property type="match status" value="1"/>
</dbReference>
<evidence type="ECO:0000259" key="10">
    <source>
        <dbReference type="SMART" id="SM00971"/>
    </source>
</evidence>
<proteinExistence type="inferred from homology"/>
<dbReference type="EMBL" id="LMYI01000004">
    <property type="protein sequence ID" value="POS63944.1"/>
    <property type="molecule type" value="Genomic_DNA"/>
</dbReference>
<evidence type="ECO:0000256" key="7">
    <source>
        <dbReference type="ARBA" id="ARBA00022737"/>
    </source>
</evidence>
<evidence type="ECO:0000256" key="1">
    <source>
        <dbReference type="ARBA" id="ARBA00004876"/>
    </source>
</evidence>
<evidence type="ECO:0000313" key="14">
    <source>
        <dbReference type="Proteomes" id="UP000237218"/>
    </source>
</evidence>